<reference evidence="5 6" key="1">
    <citation type="submission" date="2019-02" db="EMBL/GenBank/DDBJ databases">
        <title>Genome sequencing of the rare red list fungi Antrodiella citrinella (Flaviporus citrinellus).</title>
        <authorList>
            <person name="Buettner E."/>
            <person name="Kellner H."/>
        </authorList>
    </citation>
    <scope>NUCLEOTIDE SEQUENCE [LARGE SCALE GENOMIC DNA]</scope>
    <source>
        <strain evidence="5 6">DSM 108506</strain>
    </source>
</reference>
<dbReference type="SUPFAM" id="SSF56219">
    <property type="entry name" value="DNase I-like"/>
    <property type="match status" value="1"/>
</dbReference>
<feature type="coiled-coil region" evidence="2">
    <location>
        <begin position="15"/>
        <end position="71"/>
    </location>
</feature>
<dbReference type="InterPro" id="IPR000504">
    <property type="entry name" value="RRM_dom"/>
</dbReference>
<dbReference type="EMBL" id="SGPM01000914">
    <property type="protein sequence ID" value="THH14609.1"/>
    <property type="molecule type" value="Genomic_DNA"/>
</dbReference>
<sequence length="698" mass="78593">MGTAFGRVQASANEIVDATEKYEELVGREQKLMEQLEDGVSQLGDAALKAMESAEEKLGQVAQMAKKANEVVEAVKEREVNMTENTAGTRPVSYAEAATRRSAPPHKATLAQAKFRARHIIVDGIRLEQGDGDTLTEAVLRQKAEMAFALMQTQEVEVPAGAKVVSARILRNRGVEYEMDSAATVQWLGARQNKTAFLENLGSGGTTLKVTPYTAIAKYVPIAFDPEDPHSARLVETDSGLEEGSIQGFRWIKPVTARKMQQRNAFAFVKFNSAEAANFAIDNGLIIEGRKVEVKKQADEPLRCKRCQLYKGHVASACKSIHETCGTCGATERHDTAKCPVTDDRDFRCASCNVKGHASWQRQCPTFQRLCESRRQHNPASRYRYFPTENPETWEQIEMVDTELTRPPPQRQEERQERTAVDMQWRPGAINWAEDQERGEQWQDVGRDGSHNGRGQRDRDYQGRQDTHHQEDYGGEHPGAQLTTGHTGPNTMINGVVEVPVRSLRIWQQNLAKSLEAQDEFLADLDSDDYDLALLQEPYVDHARLTRLKLALAFNKMIVTEAWEALEVQSMDITAIWLATHAGPLYIFNVYNDQKHHNTLRVLAQATRKHGMSEQRRGRQSGHLLWAGDFNRHHSLWEDPRNQHLLSPTYVDAAQPLINLISAFNLTMLLPSSIPTLKARGTGNYTRPDNIIRKNLFH</sequence>
<dbReference type="SUPFAM" id="SSF54928">
    <property type="entry name" value="RNA-binding domain, RBD"/>
    <property type="match status" value="1"/>
</dbReference>
<dbReference type="Gene3D" id="3.60.10.10">
    <property type="entry name" value="Endonuclease/exonuclease/phosphatase"/>
    <property type="match status" value="1"/>
</dbReference>
<feature type="region of interest" description="Disordered" evidence="3">
    <location>
        <begin position="403"/>
        <end position="489"/>
    </location>
</feature>
<organism evidence="5 6">
    <name type="scientific">Antrodiella citrinella</name>
    <dbReference type="NCBI Taxonomy" id="2447956"/>
    <lineage>
        <taxon>Eukaryota</taxon>
        <taxon>Fungi</taxon>
        <taxon>Dikarya</taxon>
        <taxon>Basidiomycota</taxon>
        <taxon>Agaricomycotina</taxon>
        <taxon>Agaricomycetes</taxon>
        <taxon>Polyporales</taxon>
        <taxon>Steccherinaceae</taxon>
        <taxon>Antrodiella</taxon>
    </lineage>
</organism>
<name>A0A4S4LQM0_9APHY</name>
<proteinExistence type="predicted"/>
<dbReference type="GO" id="GO:0003824">
    <property type="term" value="F:catalytic activity"/>
    <property type="evidence" value="ECO:0007669"/>
    <property type="project" value="InterPro"/>
</dbReference>
<dbReference type="InterPro" id="IPR036691">
    <property type="entry name" value="Endo/exonu/phosph_ase_sf"/>
</dbReference>
<accession>A0A4S4LQM0</accession>
<keyword evidence="2" id="KW-0175">Coiled coil</keyword>
<protein>
    <recommendedName>
        <fullName evidence="4">RRM domain-containing protein</fullName>
    </recommendedName>
</protein>
<gene>
    <name evidence="5" type="ORF">EUX98_g9587</name>
</gene>
<evidence type="ECO:0000256" key="2">
    <source>
        <dbReference type="SAM" id="Coils"/>
    </source>
</evidence>
<feature type="domain" description="RRM" evidence="4">
    <location>
        <begin position="194"/>
        <end position="299"/>
    </location>
</feature>
<feature type="compositionally biased region" description="Basic and acidic residues" evidence="3">
    <location>
        <begin position="435"/>
        <end position="475"/>
    </location>
</feature>
<feature type="compositionally biased region" description="Basic and acidic residues" evidence="3">
    <location>
        <begin position="411"/>
        <end position="420"/>
    </location>
</feature>
<dbReference type="InterPro" id="IPR035979">
    <property type="entry name" value="RBD_domain_sf"/>
</dbReference>
<evidence type="ECO:0000256" key="3">
    <source>
        <dbReference type="SAM" id="MobiDB-lite"/>
    </source>
</evidence>
<evidence type="ECO:0000313" key="5">
    <source>
        <dbReference type="EMBL" id="THH14609.1"/>
    </source>
</evidence>
<evidence type="ECO:0000313" key="6">
    <source>
        <dbReference type="Proteomes" id="UP000308730"/>
    </source>
</evidence>
<evidence type="ECO:0000256" key="1">
    <source>
        <dbReference type="PROSITE-ProRule" id="PRU00176"/>
    </source>
</evidence>
<dbReference type="InterPro" id="IPR005135">
    <property type="entry name" value="Endo/exonuclease/phosphatase"/>
</dbReference>
<dbReference type="GO" id="GO:0003723">
    <property type="term" value="F:RNA binding"/>
    <property type="evidence" value="ECO:0007669"/>
    <property type="project" value="UniProtKB-UniRule"/>
</dbReference>
<dbReference type="Proteomes" id="UP000308730">
    <property type="component" value="Unassembled WGS sequence"/>
</dbReference>
<evidence type="ECO:0000259" key="4">
    <source>
        <dbReference type="PROSITE" id="PS50102"/>
    </source>
</evidence>
<comment type="caution">
    <text evidence="5">The sequence shown here is derived from an EMBL/GenBank/DDBJ whole genome shotgun (WGS) entry which is preliminary data.</text>
</comment>
<dbReference type="PROSITE" id="PS50102">
    <property type="entry name" value="RRM"/>
    <property type="match status" value="1"/>
</dbReference>
<dbReference type="AlphaFoldDB" id="A0A4S4LQM0"/>
<dbReference type="InterPro" id="IPR012677">
    <property type="entry name" value="Nucleotide-bd_a/b_plait_sf"/>
</dbReference>
<keyword evidence="1" id="KW-0694">RNA-binding</keyword>
<dbReference type="Pfam" id="PF14529">
    <property type="entry name" value="Exo_endo_phos_2"/>
    <property type="match status" value="1"/>
</dbReference>
<dbReference type="OrthoDB" id="4230923at2759"/>
<keyword evidence="6" id="KW-1185">Reference proteome</keyword>
<dbReference type="CDD" id="cd00590">
    <property type="entry name" value="RRM_SF"/>
    <property type="match status" value="1"/>
</dbReference>
<dbReference type="Gene3D" id="3.30.70.330">
    <property type="match status" value="1"/>
</dbReference>